<dbReference type="AlphaFoldDB" id="X1C3F8"/>
<organism evidence="1">
    <name type="scientific">marine sediment metagenome</name>
    <dbReference type="NCBI Taxonomy" id="412755"/>
    <lineage>
        <taxon>unclassified sequences</taxon>
        <taxon>metagenomes</taxon>
        <taxon>ecological metagenomes</taxon>
    </lineage>
</organism>
<reference evidence="1" key="1">
    <citation type="journal article" date="2014" name="Front. Microbiol.">
        <title>High frequency of phylogenetically diverse reductive dehalogenase-homologous genes in deep subseafloor sedimentary metagenomes.</title>
        <authorList>
            <person name="Kawai M."/>
            <person name="Futagami T."/>
            <person name="Toyoda A."/>
            <person name="Takaki Y."/>
            <person name="Nishi S."/>
            <person name="Hori S."/>
            <person name="Arai W."/>
            <person name="Tsubouchi T."/>
            <person name="Morono Y."/>
            <person name="Uchiyama I."/>
            <person name="Ito T."/>
            <person name="Fujiyama A."/>
            <person name="Inagaki F."/>
            <person name="Takami H."/>
        </authorList>
    </citation>
    <scope>NUCLEOTIDE SEQUENCE</scope>
    <source>
        <strain evidence="1">Expedition CK06-06</strain>
    </source>
</reference>
<name>X1C3F8_9ZZZZ</name>
<comment type="caution">
    <text evidence="1">The sequence shown here is derived from an EMBL/GenBank/DDBJ whole genome shotgun (WGS) entry which is preliminary data.</text>
</comment>
<feature type="non-terminal residue" evidence="1">
    <location>
        <position position="33"/>
    </location>
</feature>
<protein>
    <submittedName>
        <fullName evidence="1">Uncharacterized protein</fullName>
    </submittedName>
</protein>
<gene>
    <name evidence="1" type="ORF">S01H4_32400</name>
</gene>
<proteinExistence type="predicted"/>
<evidence type="ECO:0000313" key="1">
    <source>
        <dbReference type="EMBL" id="GAG87897.1"/>
    </source>
</evidence>
<accession>X1C3F8</accession>
<sequence length="33" mass="3792">MVVIKREGVLLEATDLEFENQAVLNPTIYQEDN</sequence>
<dbReference type="EMBL" id="BART01016932">
    <property type="protein sequence ID" value="GAG87897.1"/>
    <property type="molecule type" value="Genomic_DNA"/>
</dbReference>